<proteinExistence type="predicted"/>
<gene>
    <name evidence="1" type="ORF">SAMEA3375112_03435</name>
</gene>
<evidence type="ECO:0000313" key="1">
    <source>
        <dbReference type="EMBL" id="SJT01454.1"/>
    </source>
</evidence>
<dbReference type="AlphaFoldDB" id="A0A9X8WRV6"/>
<dbReference type="InterPro" id="IPR025272">
    <property type="entry name" value="SocA_Panacea"/>
</dbReference>
<dbReference type="Pfam" id="PF13274">
    <property type="entry name" value="SocA_Panacea"/>
    <property type="match status" value="1"/>
</dbReference>
<name>A0A9X8WRV6_CLODI</name>
<sequence length="337" mass="39801">MKNMRTDNNKVFCEFCLDDVNYTIKIKEEIDTVRGKEIKYMKKEAFCEECGNYVYIHELNDENLKSLYTKIREMDNIITVDEIELLLEKYNIGKKPLSSLLGWGEGTITRYLKGDIPTKPYSDKLRLILDDTNEMKKILEENKNNIKDIAYKKCREAILEIEEKNTFFKNDKIGVVAEYIISKCEEITPLALQKLLYYSQAFTRLFTNNNLFDDDCEAWVHGPVYRNVYEKYRDFGRNQIEYENNIISLDNDMEEKIVDAVIKYFGCYSGKMLERMTHEEKPWVINRQGLGKYESSSNVIEKEVIDEYFNNIKSKYSIINISDINDYSSDLFKKIQS</sequence>
<dbReference type="RefSeq" id="WP_021370779.1">
    <property type="nucleotide sequence ID" value="NZ_CAADAK010000017.1"/>
</dbReference>
<organism evidence="1 2">
    <name type="scientific">Clostridioides difficile</name>
    <name type="common">Peptoclostridium difficile</name>
    <dbReference type="NCBI Taxonomy" id="1496"/>
    <lineage>
        <taxon>Bacteria</taxon>
        <taxon>Bacillati</taxon>
        <taxon>Bacillota</taxon>
        <taxon>Clostridia</taxon>
        <taxon>Peptostreptococcales</taxon>
        <taxon>Peptostreptococcaceae</taxon>
        <taxon>Clostridioides</taxon>
    </lineage>
</organism>
<protein>
    <submittedName>
        <fullName evidence="1">Uncharacterized phage-associated protein</fullName>
    </submittedName>
</protein>
<dbReference type="Proteomes" id="UP000189137">
    <property type="component" value="Unassembled WGS sequence"/>
</dbReference>
<reference evidence="1 2" key="1">
    <citation type="submission" date="2017-02" db="EMBL/GenBank/DDBJ databases">
        <authorList>
            <consortium name="Pathogen Informatics"/>
        </authorList>
    </citation>
    <scope>NUCLEOTIDE SEQUENCE [LARGE SCALE GENOMIC DNA]</scope>
    <source>
        <strain evidence="1 2">VRECD0157</strain>
    </source>
</reference>
<evidence type="ECO:0000313" key="2">
    <source>
        <dbReference type="Proteomes" id="UP000189137"/>
    </source>
</evidence>
<dbReference type="EMBL" id="FUPS01000014">
    <property type="protein sequence ID" value="SJT01454.1"/>
    <property type="molecule type" value="Genomic_DNA"/>
</dbReference>
<accession>A0A9X8WRV6</accession>
<comment type="caution">
    <text evidence="1">The sequence shown here is derived from an EMBL/GenBank/DDBJ whole genome shotgun (WGS) entry which is preliminary data.</text>
</comment>